<feature type="domain" description="PARP catalytic" evidence="5">
    <location>
        <begin position="47"/>
        <end position="270"/>
    </location>
</feature>
<reference evidence="7" key="1">
    <citation type="journal article" date="2013" name="J. Plant Res.">
        <title>Effect of fungi and light on seed germination of three Opuntia species from semiarid lands of central Mexico.</title>
        <authorList>
            <person name="Delgado-Sanchez P."/>
            <person name="Jimenez-Bremont J.F."/>
            <person name="Guerrero-Gonzalez Mde L."/>
            <person name="Flores J."/>
        </authorList>
    </citation>
    <scope>NUCLEOTIDE SEQUENCE</scope>
    <source>
        <tissue evidence="7">Cladode</tissue>
    </source>
</reference>
<dbReference type="PANTHER" id="PTHR32263:SF12">
    <property type="entry name" value="INACTIVE POLY [ADP-RIBOSE] POLYMERASE SRO4-RELATED"/>
    <property type="match status" value="1"/>
</dbReference>
<keyword evidence="4" id="KW-0539">Nucleus</keyword>
<name>A0A7C9CH99_OPUST</name>
<dbReference type="InterPro" id="IPR012317">
    <property type="entry name" value="Poly(ADP-ribose)pol_cat_dom"/>
</dbReference>
<evidence type="ECO:0000259" key="5">
    <source>
        <dbReference type="PROSITE" id="PS51059"/>
    </source>
</evidence>
<dbReference type="Pfam" id="PF12174">
    <property type="entry name" value="RST"/>
    <property type="match status" value="1"/>
</dbReference>
<feature type="domain" description="RST" evidence="6">
    <location>
        <begin position="270"/>
        <end position="339"/>
    </location>
</feature>
<evidence type="ECO:0000259" key="6">
    <source>
        <dbReference type="PROSITE" id="PS51879"/>
    </source>
</evidence>
<dbReference type="PROSITE" id="PS51059">
    <property type="entry name" value="PARP_CATALYTIC"/>
    <property type="match status" value="1"/>
</dbReference>
<organism evidence="7">
    <name type="scientific">Opuntia streptacantha</name>
    <name type="common">Prickly pear cactus</name>
    <name type="synonym">Opuntia cardona</name>
    <dbReference type="NCBI Taxonomy" id="393608"/>
    <lineage>
        <taxon>Eukaryota</taxon>
        <taxon>Viridiplantae</taxon>
        <taxon>Streptophyta</taxon>
        <taxon>Embryophyta</taxon>
        <taxon>Tracheophyta</taxon>
        <taxon>Spermatophyta</taxon>
        <taxon>Magnoliopsida</taxon>
        <taxon>eudicotyledons</taxon>
        <taxon>Gunneridae</taxon>
        <taxon>Pentapetalae</taxon>
        <taxon>Caryophyllales</taxon>
        <taxon>Cactineae</taxon>
        <taxon>Cactaceae</taxon>
        <taxon>Opuntioideae</taxon>
        <taxon>Opuntia</taxon>
    </lineage>
</organism>
<dbReference type="PANTHER" id="PTHR32263">
    <property type="entry name" value="INACTIVE POLY [ADP-RIBOSE] POLYMERASE SRO4-RELATED"/>
    <property type="match status" value="1"/>
</dbReference>
<accession>A0A7C9CH99</accession>
<evidence type="ECO:0000256" key="1">
    <source>
        <dbReference type="ARBA" id="ARBA00004123"/>
    </source>
</evidence>
<evidence type="ECO:0000256" key="3">
    <source>
        <dbReference type="ARBA" id="ARBA00023016"/>
    </source>
</evidence>
<dbReference type="EC" id="2.4.2.30" evidence="7"/>
<dbReference type="AlphaFoldDB" id="A0A7C9CH99"/>
<dbReference type="Gene3D" id="3.90.228.10">
    <property type="match status" value="1"/>
</dbReference>
<evidence type="ECO:0000313" key="7">
    <source>
        <dbReference type="EMBL" id="MBA4617940.1"/>
    </source>
</evidence>
<dbReference type="EMBL" id="GISG01018354">
    <property type="protein sequence ID" value="MBA4617940.1"/>
    <property type="molecule type" value="Transcribed_RNA"/>
</dbReference>
<keyword evidence="2" id="KW-0217">Developmental protein</keyword>
<proteinExistence type="predicted"/>
<comment type="subcellular location">
    <subcellularLocation>
        <location evidence="1">Nucleus</location>
    </subcellularLocation>
</comment>
<evidence type="ECO:0000256" key="2">
    <source>
        <dbReference type="ARBA" id="ARBA00022473"/>
    </source>
</evidence>
<reference evidence="7" key="2">
    <citation type="submission" date="2020-07" db="EMBL/GenBank/DDBJ databases">
        <authorList>
            <person name="Vera ALvarez R."/>
            <person name="Arias-Moreno D.M."/>
            <person name="Jimenez-Jacinto V."/>
            <person name="Jimenez-Bremont J.F."/>
            <person name="Swaminathan K."/>
            <person name="Moose S.P."/>
            <person name="Guerrero-Gonzalez M.L."/>
            <person name="Marino-Ramirez L."/>
            <person name="Landsman D."/>
            <person name="Rodriguez-Kessler M."/>
            <person name="Delgado-Sanchez P."/>
        </authorList>
    </citation>
    <scope>NUCLEOTIDE SEQUENCE</scope>
    <source>
        <tissue evidence="7">Cladode</tissue>
    </source>
</reference>
<dbReference type="GO" id="GO:0005634">
    <property type="term" value="C:nucleus"/>
    <property type="evidence" value="ECO:0007669"/>
    <property type="project" value="UniProtKB-SubCell"/>
</dbReference>
<keyword evidence="7" id="KW-0808">Transferase</keyword>
<keyword evidence="3" id="KW-0346">Stress response</keyword>
<dbReference type="PROSITE" id="PS51879">
    <property type="entry name" value="RST"/>
    <property type="match status" value="1"/>
</dbReference>
<keyword evidence="7" id="KW-0328">Glycosyltransferase</keyword>
<dbReference type="InterPro" id="IPR044964">
    <property type="entry name" value="RCD1/SRO1-5"/>
</dbReference>
<dbReference type="GO" id="GO:0003950">
    <property type="term" value="F:NAD+ poly-ADP-ribosyltransferase activity"/>
    <property type="evidence" value="ECO:0007669"/>
    <property type="project" value="UniProtKB-EC"/>
</dbReference>
<dbReference type="InterPro" id="IPR022003">
    <property type="entry name" value="RST"/>
</dbReference>
<evidence type="ECO:0000256" key="4">
    <source>
        <dbReference type="ARBA" id="ARBA00023242"/>
    </source>
</evidence>
<sequence>MNSSMEDQTQFSVNVIARQRSLMRYSSSSDDDVDCASDCESSITGLHEGDRVRRLLYDNLVRLNEDDVIFQGIKRRFLSNFGDLGNETTIVAVHKKNWLGFRVGQAKLRCFGILAHAFAAESHGGGVANVVKYAWFGGGSKEEISRIMSHGFDHRDIHDQGGLELCLSPIDCPAQSVQNCVVDEDGLMHLLLCRVLLENDESINYGSSQFRSSSNEFDSDVDDIGSPTKYAIWGANMNTHILPEYVVTFTAPPCLMGSNSSARHGLRAKRLPRSPWMPIPALIAALSRILPLQAMNAIKSRHKDLKDRKISRREFVQKIRKLAGDDLLIAIIKSFQAKI</sequence>
<protein>
    <submittedName>
        <fullName evidence="7">NAD(+) ADP-ribosyltransferase</fullName>
        <ecNumber evidence="7">2.4.2.30</ecNumber>
    </submittedName>
</protein>
<dbReference type="SUPFAM" id="SSF56399">
    <property type="entry name" value="ADP-ribosylation"/>
    <property type="match status" value="1"/>
</dbReference>